<proteinExistence type="predicted"/>
<evidence type="ECO:0000313" key="2">
    <source>
        <dbReference type="EMBL" id="CAF2070616.1"/>
    </source>
</evidence>
<keyword evidence="1" id="KW-0472">Membrane</keyword>
<accession>A0A816RBH2</accession>
<sequence length="119" mass="14070">MKQRKKTTKDLRTEERREVFNTHLFIDYVNTEGREVKVYMVEIIDQEEARILIQWHVLYKAYVEEEAKLKVGAAANQQEKQTKRKKLVWKFLLHLSGSTMYVASIISVDLATSTNMRHV</sequence>
<dbReference type="Proteomes" id="UP001295469">
    <property type="component" value="Chromosome C01"/>
</dbReference>
<name>A0A816RBH2_BRANA</name>
<evidence type="ECO:0000256" key="1">
    <source>
        <dbReference type="SAM" id="Phobius"/>
    </source>
</evidence>
<dbReference type="AlphaFoldDB" id="A0A816RBH2"/>
<keyword evidence="1" id="KW-1133">Transmembrane helix</keyword>
<protein>
    <submittedName>
        <fullName evidence="2">(rape) hypothetical protein</fullName>
    </submittedName>
</protein>
<keyword evidence="1" id="KW-0812">Transmembrane</keyword>
<gene>
    <name evidence="2" type="ORF">DARMORV10_C01P16600.1</name>
</gene>
<organism evidence="2">
    <name type="scientific">Brassica napus</name>
    <name type="common">Rape</name>
    <dbReference type="NCBI Taxonomy" id="3708"/>
    <lineage>
        <taxon>Eukaryota</taxon>
        <taxon>Viridiplantae</taxon>
        <taxon>Streptophyta</taxon>
        <taxon>Embryophyta</taxon>
        <taxon>Tracheophyta</taxon>
        <taxon>Spermatophyta</taxon>
        <taxon>Magnoliopsida</taxon>
        <taxon>eudicotyledons</taxon>
        <taxon>Gunneridae</taxon>
        <taxon>Pentapetalae</taxon>
        <taxon>rosids</taxon>
        <taxon>malvids</taxon>
        <taxon>Brassicales</taxon>
        <taxon>Brassicaceae</taxon>
        <taxon>Brassiceae</taxon>
        <taxon>Brassica</taxon>
    </lineage>
</organism>
<feature type="transmembrane region" description="Helical" evidence="1">
    <location>
        <begin position="87"/>
        <end position="108"/>
    </location>
</feature>
<dbReference type="EMBL" id="HG994365">
    <property type="protein sequence ID" value="CAF2070616.1"/>
    <property type="molecule type" value="Genomic_DNA"/>
</dbReference>
<reference evidence="2" key="1">
    <citation type="submission" date="2021-01" db="EMBL/GenBank/DDBJ databases">
        <authorList>
            <consortium name="Genoscope - CEA"/>
            <person name="William W."/>
        </authorList>
    </citation>
    <scope>NUCLEOTIDE SEQUENCE</scope>
</reference>